<evidence type="ECO:0000256" key="1">
    <source>
        <dbReference type="ARBA" id="ARBA00022723"/>
    </source>
</evidence>
<feature type="compositionally biased region" description="Low complexity" evidence="6">
    <location>
        <begin position="615"/>
        <end position="628"/>
    </location>
</feature>
<evidence type="ECO:0000256" key="3">
    <source>
        <dbReference type="ARBA" id="ARBA00022833"/>
    </source>
</evidence>
<accession>A0A2P6U2D9</accession>
<dbReference type="InterPro" id="IPR044719">
    <property type="entry name" value="TIC62"/>
</dbReference>
<dbReference type="Gene3D" id="6.10.140.2220">
    <property type="match status" value="1"/>
</dbReference>
<feature type="coiled-coil region" evidence="5">
    <location>
        <begin position="370"/>
        <end position="457"/>
    </location>
</feature>
<proteinExistence type="predicted"/>
<name>A0A2P6U2D9_CHLSO</name>
<dbReference type="PANTHER" id="PTHR47285:SF1">
    <property type="entry name" value="PROTEIN TIC 62, CHLOROPLASTIC"/>
    <property type="match status" value="1"/>
</dbReference>
<dbReference type="CDD" id="cd05243">
    <property type="entry name" value="SDR_a5"/>
    <property type="match status" value="1"/>
</dbReference>
<dbReference type="Pfam" id="PF13460">
    <property type="entry name" value="NAD_binding_10"/>
    <property type="match status" value="1"/>
</dbReference>
<dbReference type="STRING" id="3076.A0A2P6U2D9"/>
<keyword evidence="9" id="KW-1185">Reference proteome</keyword>
<dbReference type="InterPro" id="IPR016040">
    <property type="entry name" value="NAD(P)-bd_dom"/>
</dbReference>
<evidence type="ECO:0000259" key="7">
    <source>
        <dbReference type="PROSITE" id="PS50865"/>
    </source>
</evidence>
<dbReference type="SUPFAM" id="SSF144232">
    <property type="entry name" value="HIT/MYND zinc finger-like"/>
    <property type="match status" value="1"/>
</dbReference>
<feature type="compositionally biased region" description="Acidic residues" evidence="6">
    <location>
        <begin position="596"/>
        <end position="614"/>
    </location>
</feature>
<evidence type="ECO:0000256" key="2">
    <source>
        <dbReference type="ARBA" id="ARBA00022771"/>
    </source>
</evidence>
<evidence type="ECO:0000256" key="6">
    <source>
        <dbReference type="SAM" id="MobiDB-lite"/>
    </source>
</evidence>
<feature type="domain" description="MYND-type" evidence="7">
    <location>
        <begin position="1079"/>
        <end position="1126"/>
    </location>
</feature>
<feature type="compositionally biased region" description="Low complexity" evidence="6">
    <location>
        <begin position="653"/>
        <end position="709"/>
    </location>
</feature>
<dbReference type="Gene3D" id="3.40.50.720">
    <property type="entry name" value="NAD(P)-binding Rossmann-like Domain"/>
    <property type="match status" value="1"/>
</dbReference>
<organism evidence="8 9">
    <name type="scientific">Chlorella sorokiniana</name>
    <name type="common">Freshwater green alga</name>
    <dbReference type="NCBI Taxonomy" id="3076"/>
    <lineage>
        <taxon>Eukaryota</taxon>
        <taxon>Viridiplantae</taxon>
        <taxon>Chlorophyta</taxon>
        <taxon>core chlorophytes</taxon>
        <taxon>Trebouxiophyceae</taxon>
        <taxon>Chlorellales</taxon>
        <taxon>Chlorellaceae</taxon>
        <taxon>Chlorella clade</taxon>
        <taxon>Chlorella</taxon>
    </lineage>
</organism>
<feature type="compositionally biased region" description="Acidic residues" evidence="6">
    <location>
        <begin position="641"/>
        <end position="651"/>
    </location>
</feature>
<dbReference type="Pfam" id="PF01753">
    <property type="entry name" value="zf-MYND"/>
    <property type="match status" value="1"/>
</dbReference>
<dbReference type="InterPro" id="IPR036291">
    <property type="entry name" value="NAD(P)-bd_dom_sf"/>
</dbReference>
<reference evidence="8 9" key="1">
    <citation type="journal article" date="2018" name="Plant J.">
        <title>Genome sequences of Chlorella sorokiniana UTEX 1602 and Micractinium conductrix SAG 241.80: implications to maltose excretion by a green alga.</title>
        <authorList>
            <person name="Arriola M.B."/>
            <person name="Velmurugan N."/>
            <person name="Zhang Y."/>
            <person name="Plunkett M.H."/>
            <person name="Hondzo H."/>
            <person name="Barney B.M."/>
        </authorList>
    </citation>
    <scope>NUCLEOTIDE SEQUENCE [LARGE SCALE GENOMIC DNA]</scope>
    <source>
        <strain evidence="9">UTEX 1602</strain>
    </source>
</reference>
<dbReference type="AlphaFoldDB" id="A0A2P6U2D9"/>
<keyword evidence="1" id="KW-0479">Metal-binding</keyword>
<dbReference type="PROSITE" id="PS50865">
    <property type="entry name" value="ZF_MYND_2"/>
    <property type="match status" value="1"/>
</dbReference>
<dbReference type="GO" id="GO:0008270">
    <property type="term" value="F:zinc ion binding"/>
    <property type="evidence" value="ECO:0007669"/>
    <property type="project" value="UniProtKB-KW"/>
</dbReference>
<feature type="compositionally biased region" description="Acidic residues" evidence="6">
    <location>
        <begin position="559"/>
        <end position="570"/>
    </location>
</feature>
<sequence>MQHCAEAGPAGHAESASILRQLASSTHLRGTGLAARRGAQSQPARLSRGAGVVVRAEEGKKGGFFGFGAPKPGGTQKVVAADQRSNGKPEPEQKGAGGLVGTIFKSRAGTQASGTQVARRGGRGRDASTVFVAGSTGRLGARIVRELLGKGFKVRAGVRNPDKADTFLEIASSYGLLSKDELGRLTVVECDLERPETLSAAIGGAAKVVCAVGAAESEIGDLSAPRRIDGEGATRLVEAANAAGVEQFVLVTSLGTGKIGFPAGVLNLFGGVLTFKRKAEEALEASGMPYTIVRPGGMEAPRDDHKLTHNMRLATRDKLFGGTVSRLQVAELIAACVESPELAENKCLEVVSETAAPALSYEELLESHPSEATQEEREAEREAAAALQAEIGEARETIAAAEERLAEIRERIKGATAEAGALKQAEAAVRKEQAEVIKQAERAEKQLAALVAESEKKALLAAAARAVVAEAQKAQREGRLLSRDEVAAIKRDVLSPPKPAPKAAPAAAAAAGVALPFFGKKAAPVVEEEEEEEEEEVVAAPAKPAGFSLFGFGRKPQPVEEEEEEEEEVEIEEEVVVVAQKKPGLFGSFFQKVEQVAEEEEEVAEEEEEEEQEEAAAPPARQQQQRPAFAFFGGKKAAAPAEEEEEEEEDGAAAKAAAAAAAAASAAAAKQAADQAAAKKAAEQAAARQRAEQEAAAAEAAAAKSAQSAEEQEAARKKAEEEEAELAARRTAAEAKRRAEEEAIAARLAAEAAAKKAEAEAKKAAERKAALEAAAKALAAKQAAAEKAAVQVAPKAAPKPAPAAAAPAAAAAGTLDNVAEARQWIANWKAKQQAAPAAKPAAAAPAPAAKPAAAPAPAAKAASAPAAASGTPDNVAEARQWIANWKASQGSKPAQQAQQAQQGGDVPANVAEARAWIGAWKNKQNELRAVLPSLLGDLVVVSRVCHGFLDATVQHALASRLCEVVREIGCHFAEDAVLFWEALKAAAMEPLVAARLATTGMFAELLAQARQLSASGNTQMASQLAAVLHAALLTLGAQADPAQKAAQLLADMEPRQSPAERRLALAQAAATRSCAYLRCANLGGEGGPAAGQGVGSMRCSACRAVWYCGTACSHADWREGGHRRVCKALGMMRAAEKEEQRRQQQQHERQG</sequence>
<keyword evidence="3" id="KW-0862">Zinc</keyword>
<protein>
    <submittedName>
        <fullName evidence="8">TIC chloroplastic</fullName>
    </submittedName>
</protein>
<gene>
    <name evidence="8" type="ORF">C2E21_1189</name>
</gene>
<dbReference type="Proteomes" id="UP000239899">
    <property type="component" value="Unassembled WGS sequence"/>
</dbReference>
<dbReference type="OrthoDB" id="419598at2759"/>
<evidence type="ECO:0000256" key="5">
    <source>
        <dbReference type="SAM" id="Coils"/>
    </source>
</evidence>
<feature type="region of interest" description="Disordered" evidence="6">
    <location>
        <begin position="64"/>
        <end position="98"/>
    </location>
</feature>
<evidence type="ECO:0000313" key="8">
    <source>
        <dbReference type="EMBL" id="PRW60476.1"/>
    </source>
</evidence>
<keyword evidence="5" id="KW-0175">Coiled coil</keyword>
<comment type="caution">
    <text evidence="8">The sequence shown here is derived from an EMBL/GenBank/DDBJ whole genome shotgun (WGS) entry which is preliminary data.</text>
</comment>
<dbReference type="SUPFAM" id="SSF51735">
    <property type="entry name" value="NAD(P)-binding Rossmann-fold domains"/>
    <property type="match status" value="1"/>
</dbReference>
<feature type="compositionally biased region" description="Basic and acidic residues" evidence="6">
    <location>
        <begin position="713"/>
        <end position="741"/>
    </location>
</feature>
<dbReference type="InterPro" id="IPR002893">
    <property type="entry name" value="Znf_MYND"/>
</dbReference>
<keyword evidence="2 4" id="KW-0863">Zinc-finger</keyword>
<evidence type="ECO:0000313" key="9">
    <source>
        <dbReference type="Proteomes" id="UP000239899"/>
    </source>
</evidence>
<feature type="region of interest" description="Disordered" evidence="6">
    <location>
        <begin position="596"/>
        <end position="741"/>
    </location>
</feature>
<feature type="region of interest" description="Disordered" evidence="6">
    <location>
        <begin position="549"/>
        <end position="570"/>
    </location>
</feature>
<feature type="region of interest" description="Disordered" evidence="6">
    <location>
        <begin position="830"/>
        <end position="849"/>
    </location>
</feature>
<evidence type="ECO:0000256" key="4">
    <source>
        <dbReference type="PROSITE-ProRule" id="PRU00134"/>
    </source>
</evidence>
<dbReference type="PANTHER" id="PTHR47285">
    <property type="entry name" value="PROTEIN TIC 62, CHLOROPLASTIC"/>
    <property type="match status" value="1"/>
</dbReference>
<dbReference type="EMBL" id="LHPG02000002">
    <property type="protein sequence ID" value="PRW60476.1"/>
    <property type="molecule type" value="Genomic_DNA"/>
</dbReference>